<dbReference type="Proteomes" id="UP000249134">
    <property type="component" value="Chromosome 1"/>
</dbReference>
<feature type="signal peptide" evidence="2">
    <location>
        <begin position="1"/>
        <end position="25"/>
    </location>
</feature>
<reference evidence="4 5" key="1">
    <citation type="submission" date="2018-06" db="EMBL/GenBank/DDBJ databases">
        <authorList>
            <consortium name="Pathogen Informatics"/>
            <person name="Doyle S."/>
        </authorList>
    </citation>
    <scope>NUCLEOTIDE SEQUENCE [LARGE SCALE GENOMIC DNA]</scope>
    <source>
        <strain evidence="4 5">NCTC4824</strain>
    </source>
</reference>
<dbReference type="PROSITE" id="PS51257">
    <property type="entry name" value="PROKAR_LIPOPROTEIN"/>
    <property type="match status" value="1"/>
</dbReference>
<protein>
    <submittedName>
        <fullName evidence="4">Spore germination protein GerD</fullName>
    </submittedName>
</protein>
<dbReference type="RefSeq" id="WP_066146774.1">
    <property type="nucleotide sequence ID" value="NZ_CBCSGM010000006.1"/>
</dbReference>
<sequence>MKKIGYLLFLSVVLLLSSCSGSESNGEKLDYEQTKKMIVDILKTDEGKKAIKEILADQEIIQEVVMDQAIIKETIQKNLNSEKGAKFWKKSFEDPKFAESVAKSMKKEHETLIKELMKDPEYQGMMIDILKDPSLKADIAESLKSKEFREHLREVVTETIESPLYKVKIQEILLKAAEEMESGKKEEDKQDGSQQGGNNGGSSSS</sequence>
<dbReference type="STRING" id="1348624.GCA_001591545_04079"/>
<keyword evidence="5" id="KW-1185">Reference proteome</keyword>
<evidence type="ECO:0000256" key="1">
    <source>
        <dbReference type="SAM" id="MobiDB-lite"/>
    </source>
</evidence>
<dbReference type="KEGG" id="blen:NCTC4824_00236"/>
<feature type="compositionally biased region" description="Gly residues" evidence="1">
    <location>
        <begin position="194"/>
        <end position="205"/>
    </location>
</feature>
<dbReference type="InterPro" id="IPR041262">
    <property type="entry name" value="GerD_central"/>
</dbReference>
<keyword evidence="2" id="KW-0732">Signal</keyword>
<feature type="chain" id="PRO_5039062653" evidence="2">
    <location>
        <begin position="26"/>
        <end position="205"/>
    </location>
</feature>
<accession>A0A2X4VGP6</accession>
<evidence type="ECO:0000313" key="5">
    <source>
        <dbReference type="Proteomes" id="UP000249134"/>
    </source>
</evidence>
<evidence type="ECO:0000256" key="2">
    <source>
        <dbReference type="SAM" id="SignalP"/>
    </source>
</evidence>
<feature type="compositionally biased region" description="Basic and acidic residues" evidence="1">
    <location>
        <begin position="179"/>
        <end position="191"/>
    </location>
</feature>
<evidence type="ECO:0000313" key="4">
    <source>
        <dbReference type="EMBL" id="SQI51417.1"/>
    </source>
</evidence>
<feature type="region of interest" description="Disordered" evidence="1">
    <location>
        <begin position="179"/>
        <end position="205"/>
    </location>
</feature>
<dbReference type="AlphaFoldDB" id="A0A2X4VGP6"/>
<feature type="domain" description="Spore germination GerD central core" evidence="3">
    <location>
        <begin position="64"/>
        <end position="177"/>
    </location>
</feature>
<proteinExistence type="predicted"/>
<name>A0A2X4VGP6_LEDLE</name>
<dbReference type="Pfam" id="PF17898">
    <property type="entry name" value="GerD"/>
    <property type="match status" value="1"/>
</dbReference>
<dbReference type="EMBL" id="LS483476">
    <property type="protein sequence ID" value="SQI51417.1"/>
    <property type="molecule type" value="Genomic_DNA"/>
</dbReference>
<gene>
    <name evidence="4" type="primary">gerD</name>
    <name evidence="4" type="ORF">NCTC4824_00236</name>
</gene>
<organism evidence="4 5">
    <name type="scientific">Lederbergia lenta</name>
    <name type="common">Bacillus lentus</name>
    <dbReference type="NCBI Taxonomy" id="1467"/>
    <lineage>
        <taxon>Bacteria</taxon>
        <taxon>Bacillati</taxon>
        <taxon>Bacillota</taxon>
        <taxon>Bacilli</taxon>
        <taxon>Bacillales</taxon>
        <taxon>Bacillaceae</taxon>
        <taxon>Lederbergia</taxon>
    </lineage>
</organism>
<dbReference type="NCBIfam" id="NF040801">
    <property type="entry name" value="spore_GerD"/>
    <property type="match status" value="1"/>
</dbReference>
<evidence type="ECO:0000259" key="3">
    <source>
        <dbReference type="Pfam" id="PF17898"/>
    </source>
</evidence>